<feature type="compositionally biased region" description="Polar residues" evidence="7">
    <location>
        <begin position="1"/>
        <end position="22"/>
    </location>
</feature>
<protein>
    <recommendedName>
        <fullName evidence="4">ADP-ribose 1''-phosphate phosphatase</fullName>
        <ecNumber evidence="3">3.1.3.84</ecNumber>
    </recommendedName>
</protein>
<evidence type="ECO:0000256" key="3">
    <source>
        <dbReference type="ARBA" id="ARBA00012983"/>
    </source>
</evidence>
<feature type="region of interest" description="Disordered" evidence="7">
    <location>
        <begin position="1"/>
        <end position="25"/>
    </location>
</feature>
<accession>A0A2T2N865</accession>
<dbReference type="OrthoDB" id="2155246at2759"/>
<dbReference type="PANTHER" id="PTHR12521:SF0">
    <property type="entry name" value="ADP-RIBOSE GLYCOHYDROLASE OARD1"/>
    <property type="match status" value="1"/>
</dbReference>
<dbReference type="GO" id="GO:0004721">
    <property type="term" value="F:phosphoprotein phosphatase activity"/>
    <property type="evidence" value="ECO:0007669"/>
    <property type="project" value="UniProtKB-KW"/>
</dbReference>
<dbReference type="InterPro" id="IPR050892">
    <property type="entry name" value="ADP-ribose_metab_enzymes"/>
</dbReference>
<organism evidence="9 10">
    <name type="scientific">Corynespora cassiicola Philippines</name>
    <dbReference type="NCBI Taxonomy" id="1448308"/>
    <lineage>
        <taxon>Eukaryota</taxon>
        <taxon>Fungi</taxon>
        <taxon>Dikarya</taxon>
        <taxon>Ascomycota</taxon>
        <taxon>Pezizomycotina</taxon>
        <taxon>Dothideomycetes</taxon>
        <taxon>Pleosporomycetidae</taxon>
        <taxon>Pleosporales</taxon>
        <taxon>Corynesporascaceae</taxon>
        <taxon>Corynespora</taxon>
    </lineage>
</organism>
<evidence type="ECO:0000256" key="4">
    <source>
        <dbReference type="ARBA" id="ARBA00019744"/>
    </source>
</evidence>
<sequence>MEPTTPNKAQAADTSDTPSGTPSKPRLSLSIYKGNIFAAPPQTLLIHACNTQGSWSAGIALAFKQRYPEAFKIYRAYCTLTHNPSSNPVRIGTCLLIPPAEKDGKPKHWIGCLFTSAKYGKRKDPPAVIVANTAPAMKDCFKKVKQVGGAVRGVRLCKINSARFRVPWERTLEALEGIEIEEGWFGKAEVWTIDED</sequence>
<dbReference type="STRING" id="1448308.A0A2T2N865"/>
<dbReference type="AlphaFoldDB" id="A0A2T2N865"/>
<dbReference type="SUPFAM" id="SSF52949">
    <property type="entry name" value="Macro domain-like"/>
    <property type="match status" value="1"/>
</dbReference>
<evidence type="ECO:0000256" key="5">
    <source>
        <dbReference type="ARBA" id="ARBA00022912"/>
    </source>
</evidence>
<dbReference type="InterPro" id="IPR043472">
    <property type="entry name" value="Macro_dom-like"/>
</dbReference>
<evidence type="ECO:0000256" key="1">
    <source>
        <dbReference type="ARBA" id="ARBA00002432"/>
    </source>
</evidence>
<dbReference type="Pfam" id="PF01661">
    <property type="entry name" value="Macro"/>
    <property type="match status" value="1"/>
</dbReference>
<evidence type="ECO:0000256" key="6">
    <source>
        <dbReference type="ARBA" id="ARBA00034427"/>
    </source>
</evidence>
<feature type="domain" description="Macro" evidence="8">
    <location>
        <begin position="28"/>
        <end position="175"/>
    </location>
</feature>
<dbReference type="InterPro" id="IPR002589">
    <property type="entry name" value="Macro_dom"/>
</dbReference>
<evidence type="ECO:0000256" key="7">
    <source>
        <dbReference type="SAM" id="MobiDB-lite"/>
    </source>
</evidence>
<dbReference type="GO" id="GO:0140291">
    <property type="term" value="P:peptidyl-glutamate ADP-deribosylation"/>
    <property type="evidence" value="ECO:0007669"/>
    <property type="project" value="TreeGrafter"/>
</dbReference>
<comment type="similarity">
    <text evidence="2">Belongs to the POA1 family.</text>
</comment>
<evidence type="ECO:0000313" key="10">
    <source>
        <dbReference type="Proteomes" id="UP000240883"/>
    </source>
</evidence>
<evidence type="ECO:0000313" key="9">
    <source>
        <dbReference type="EMBL" id="PSN61627.1"/>
    </source>
</evidence>
<keyword evidence="5" id="KW-0904">Protein phosphatase</keyword>
<dbReference type="Proteomes" id="UP000240883">
    <property type="component" value="Unassembled WGS sequence"/>
</dbReference>
<gene>
    <name evidence="9" type="ORF">BS50DRAFT_578180</name>
</gene>
<dbReference type="Gene3D" id="3.40.220.10">
    <property type="entry name" value="Leucine Aminopeptidase, subunit E, domain 1"/>
    <property type="match status" value="1"/>
</dbReference>
<comment type="catalytic activity">
    <reaction evidence="6">
        <text>ADP-alpha-D-ribose 1''-phosphate + H2O = ADP-D-ribose + phosphate</text>
        <dbReference type="Rhea" id="RHEA:25029"/>
        <dbReference type="ChEBI" id="CHEBI:15377"/>
        <dbReference type="ChEBI" id="CHEBI:43474"/>
        <dbReference type="ChEBI" id="CHEBI:57967"/>
        <dbReference type="ChEBI" id="CHEBI:58753"/>
        <dbReference type="EC" id="3.1.3.84"/>
    </reaction>
</comment>
<dbReference type="EMBL" id="KZ678143">
    <property type="protein sequence ID" value="PSN61627.1"/>
    <property type="molecule type" value="Genomic_DNA"/>
</dbReference>
<keyword evidence="5" id="KW-0378">Hydrolase</keyword>
<dbReference type="EC" id="3.1.3.84" evidence="3"/>
<reference evidence="9 10" key="1">
    <citation type="journal article" date="2018" name="Front. Microbiol.">
        <title>Genome-Wide Analysis of Corynespora cassiicola Leaf Fall Disease Putative Effectors.</title>
        <authorList>
            <person name="Lopez D."/>
            <person name="Ribeiro S."/>
            <person name="Label P."/>
            <person name="Fumanal B."/>
            <person name="Venisse J.S."/>
            <person name="Kohler A."/>
            <person name="de Oliveira R.R."/>
            <person name="Labutti K."/>
            <person name="Lipzen A."/>
            <person name="Lail K."/>
            <person name="Bauer D."/>
            <person name="Ohm R.A."/>
            <person name="Barry K.W."/>
            <person name="Spatafora J."/>
            <person name="Grigoriev I.V."/>
            <person name="Martin F.M."/>
            <person name="Pujade-Renaud V."/>
        </authorList>
    </citation>
    <scope>NUCLEOTIDE SEQUENCE [LARGE SCALE GENOMIC DNA]</scope>
    <source>
        <strain evidence="9 10">Philippines</strain>
    </source>
</reference>
<evidence type="ECO:0000256" key="2">
    <source>
        <dbReference type="ARBA" id="ARBA00006575"/>
    </source>
</evidence>
<proteinExistence type="inferred from homology"/>
<comment type="function">
    <text evidence="1">Highly specific phosphatase involved in the metabolism of ADP-ribose 1''-phosphate (Appr1p) which is produced as a consequence of tRNA splicing.</text>
</comment>
<name>A0A2T2N865_CORCC</name>
<dbReference type="PANTHER" id="PTHR12521">
    <property type="entry name" value="PROTEIN C6ORF130"/>
    <property type="match status" value="1"/>
</dbReference>
<keyword evidence="10" id="KW-1185">Reference proteome</keyword>
<dbReference type="SMART" id="SM00506">
    <property type="entry name" value="A1pp"/>
    <property type="match status" value="1"/>
</dbReference>
<evidence type="ECO:0000259" key="8">
    <source>
        <dbReference type="SMART" id="SM00506"/>
    </source>
</evidence>